<organism evidence="1">
    <name type="scientific">Arundo donax</name>
    <name type="common">Giant reed</name>
    <name type="synonym">Donax arundinaceus</name>
    <dbReference type="NCBI Taxonomy" id="35708"/>
    <lineage>
        <taxon>Eukaryota</taxon>
        <taxon>Viridiplantae</taxon>
        <taxon>Streptophyta</taxon>
        <taxon>Embryophyta</taxon>
        <taxon>Tracheophyta</taxon>
        <taxon>Spermatophyta</taxon>
        <taxon>Magnoliopsida</taxon>
        <taxon>Liliopsida</taxon>
        <taxon>Poales</taxon>
        <taxon>Poaceae</taxon>
        <taxon>PACMAD clade</taxon>
        <taxon>Arundinoideae</taxon>
        <taxon>Arundineae</taxon>
        <taxon>Arundo</taxon>
    </lineage>
</organism>
<reference evidence="1" key="1">
    <citation type="submission" date="2014-09" db="EMBL/GenBank/DDBJ databases">
        <authorList>
            <person name="Magalhaes I.L.F."/>
            <person name="Oliveira U."/>
            <person name="Santos F.R."/>
            <person name="Vidigal T.H.D.A."/>
            <person name="Brescovit A.D."/>
            <person name="Santos A.J."/>
        </authorList>
    </citation>
    <scope>NUCLEOTIDE SEQUENCE</scope>
    <source>
        <tissue evidence="1">Shoot tissue taken approximately 20 cm above the soil surface</tissue>
    </source>
</reference>
<dbReference type="EMBL" id="GBRH01248305">
    <property type="protein sequence ID" value="JAD49590.1"/>
    <property type="molecule type" value="Transcribed_RNA"/>
</dbReference>
<dbReference type="AlphaFoldDB" id="A0A0A9AL13"/>
<sequence>MILHLLKIHSNNAGFYSTSL</sequence>
<accession>A0A0A9AL13</accession>
<evidence type="ECO:0000313" key="1">
    <source>
        <dbReference type="EMBL" id="JAD49590.1"/>
    </source>
</evidence>
<name>A0A0A9AL13_ARUDO</name>
<reference evidence="1" key="2">
    <citation type="journal article" date="2015" name="Data Brief">
        <title>Shoot transcriptome of the giant reed, Arundo donax.</title>
        <authorList>
            <person name="Barrero R.A."/>
            <person name="Guerrero F.D."/>
            <person name="Moolhuijzen P."/>
            <person name="Goolsby J.A."/>
            <person name="Tidwell J."/>
            <person name="Bellgard S.E."/>
            <person name="Bellgard M.I."/>
        </authorList>
    </citation>
    <scope>NUCLEOTIDE SEQUENCE</scope>
    <source>
        <tissue evidence="1">Shoot tissue taken approximately 20 cm above the soil surface</tissue>
    </source>
</reference>
<protein>
    <submittedName>
        <fullName evidence="1">Uncharacterized protein</fullName>
    </submittedName>
</protein>
<proteinExistence type="predicted"/>